<name>A0A5J4UG07_9EUKA</name>
<comment type="caution">
    <text evidence="2">The sequence shown here is derived from an EMBL/GenBank/DDBJ whole genome shotgun (WGS) entry which is preliminary data.</text>
</comment>
<evidence type="ECO:0000313" key="3">
    <source>
        <dbReference type="Proteomes" id="UP000324800"/>
    </source>
</evidence>
<feature type="compositionally biased region" description="Basic and acidic residues" evidence="1">
    <location>
        <begin position="273"/>
        <end position="283"/>
    </location>
</feature>
<feature type="region of interest" description="Disordered" evidence="1">
    <location>
        <begin position="244"/>
        <end position="372"/>
    </location>
</feature>
<evidence type="ECO:0000313" key="2">
    <source>
        <dbReference type="EMBL" id="KAA6369588.1"/>
    </source>
</evidence>
<protein>
    <submittedName>
        <fullName evidence="2">Uncharacterized protein</fullName>
    </submittedName>
</protein>
<organism evidence="2 3">
    <name type="scientific">Streblomastix strix</name>
    <dbReference type="NCBI Taxonomy" id="222440"/>
    <lineage>
        <taxon>Eukaryota</taxon>
        <taxon>Metamonada</taxon>
        <taxon>Preaxostyla</taxon>
        <taxon>Oxymonadida</taxon>
        <taxon>Streblomastigidae</taxon>
        <taxon>Streblomastix</taxon>
    </lineage>
</organism>
<accession>A0A5J4UG07</accession>
<dbReference type="AlphaFoldDB" id="A0A5J4UG07"/>
<dbReference type="EMBL" id="SNRW01016221">
    <property type="protein sequence ID" value="KAA6369588.1"/>
    <property type="molecule type" value="Genomic_DNA"/>
</dbReference>
<feature type="compositionally biased region" description="Polar residues" evidence="1">
    <location>
        <begin position="18"/>
        <end position="33"/>
    </location>
</feature>
<reference evidence="2 3" key="1">
    <citation type="submission" date="2019-03" db="EMBL/GenBank/DDBJ databases">
        <title>Single cell metagenomics reveals metabolic interactions within the superorganism composed of flagellate Streblomastix strix and complex community of Bacteroidetes bacteria on its surface.</title>
        <authorList>
            <person name="Treitli S.C."/>
            <person name="Kolisko M."/>
            <person name="Husnik F."/>
            <person name="Keeling P."/>
            <person name="Hampl V."/>
        </authorList>
    </citation>
    <scope>NUCLEOTIDE SEQUENCE [LARGE SCALE GENOMIC DNA]</scope>
    <source>
        <strain evidence="2">ST1C</strain>
    </source>
</reference>
<sequence>MKLLLNKNGNQAAKQNQETQTSGKQNNMPSLNSGPRGQPPPRQEPTGLYASINAAIPQSTIFPPALSTEQEIPEIPNVLTKETIKDHKHKWMLKRFDLIPVGKDDEGHYWPGFGPGVPHATDWRKTKQQGPTPSIDDVRAFWKEHNFDLRVACVRRDYDSEDDSETLYPTKTMRQEFRNKFGRNRNRFLSPYNKRSRYDSPDSAANQERDQDQEAIQGIGNTRVQNKLQTKVIMDLGRGMNKEDTYRDAQKYNPYTKQAINKTKNPINWNRTHQYEDKHRGEGWDDNPNDEWTKRTQMQKDPPDNHSGKDSAWTEDEASQHHATPSQPKQPTQQTQRVQQIQVQPKQQAPALVQKKKGRRDQSPSQDDIDELEIIQERYAALQKEKEDLSIPDSDSD</sequence>
<evidence type="ECO:0000256" key="1">
    <source>
        <dbReference type="SAM" id="MobiDB-lite"/>
    </source>
</evidence>
<proteinExistence type="predicted"/>
<dbReference type="Proteomes" id="UP000324800">
    <property type="component" value="Unassembled WGS sequence"/>
</dbReference>
<feature type="compositionally biased region" description="Low complexity" evidence="1">
    <location>
        <begin position="1"/>
        <end position="17"/>
    </location>
</feature>
<feature type="region of interest" description="Disordered" evidence="1">
    <location>
        <begin position="1"/>
        <end position="47"/>
    </location>
</feature>
<gene>
    <name evidence="2" type="ORF">EZS28_034886</name>
</gene>
<feature type="compositionally biased region" description="Low complexity" evidence="1">
    <location>
        <begin position="327"/>
        <end position="351"/>
    </location>
</feature>
<feature type="region of interest" description="Disordered" evidence="1">
    <location>
        <begin position="182"/>
        <end position="222"/>
    </location>
</feature>
<feature type="compositionally biased region" description="Polar residues" evidence="1">
    <location>
        <begin position="253"/>
        <end position="272"/>
    </location>
</feature>